<evidence type="ECO:0000313" key="1">
    <source>
        <dbReference type="EMBL" id="CAB4177809.1"/>
    </source>
</evidence>
<organism evidence="1">
    <name type="scientific">uncultured Caudovirales phage</name>
    <dbReference type="NCBI Taxonomy" id="2100421"/>
    <lineage>
        <taxon>Viruses</taxon>
        <taxon>Duplodnaviria</taxon>
        <taxon>Heunggongvirae</taxon>
        <taxon>Uroviricota</taxon>
        <taxon>Caudoviricetes</taxon>
        <taxon>Peduoviridae</taxon>
        <taxon>Maltschvirus</taxon>
        <taxon>Maltschvirus maltsch</taxon>
    </lineage>
</organism>
<accession>A0A6J5Q0W3</accession>
<proteinExistence type="predicted"/>
<reference evidence="1" key="1">
    <citation type="submission" date="2020-05" db="EMBL/GenBank/DDBJ databases">
        <authorList>
            <person name="Chiriac C."/>
            <person name="Salcher M."/>
            <person name="Ghai R."/>
            <person name="Kavagutti S V."/>
        </authorList>
    </citation>
    <scope>NUCLEOTIDE SEQUENCE</scope>
</reference>
<dbReference type="EMBL" id="LR796953">
    <property type="protein sequence ID" value="CAB4177809.1"/>
    <property type="molecule type" value="Genomic_DNA"/>
</dbReference>
<sequence length="50" mass="5676">RFGAAIGKTLHLTVQPGSWWRAQLIKRWKCVSVLAETDAELRVIVTERIA</sequence>
<protein>
    <submittedName>
        <fullName evidence="1">Uncharacterized protein</fullName>
    </submittedName>
</protein>
<gene>
    <name evidence="1" type="ORF">UFOVP1006_61</name>
</gene>
<name>A0A6J5Q0W3_9CAUD</name>
<feature type="non-terminal residue" evidence="1">
    <location>
        <position position="1"/>
    </location>
</feature>